<sequence>FSGVIGFIFFLELTAAVLAFVFQGQVREWINDFFLANVKAYREDIDLQNLIDSLQKL</sequence>
<feature type="signal peptide" evidence="1">
    <location>
        <begin position="1"/>
        <end position="19"/>
    </location>
</feature>
<comment type="caution">
    <text evidence="2">The sequence shown here is derived from an EMBL/GenBank/DDBJ whole genome shotgun (WGS) entry which is preliminary data.</text>
</comment>
<evidence type="ECO:0000313" key="2">
    <source>
        <dbReference type="EMBL" id="KAL0177841.1"/>
    </source>
</evidence>
<dbReference type="Proteomes" id="UP001529510">
    <property type="component" value="Unassembled WGS sequence"/>
</dbReference>
<feature type="non-terminal residue" evidence="2">
    <location>
        <position position="1"/>
    </location>
</feature>
<feature type="chain" id="PRO_5044893350" evidence="1">
    <location>
        <begin position="20"/>
        <end position="57"/>
    </location>
</feature>
<accession>A0ABD0PZ28</accession>
<proteinExistence type="predicted"/>
<evidence type="ECO:0000313" key="3">
    <source>
        <dbReference type="Proteomes" id="UP001529510"/>
    </source>
</evidence>
<keyword evidence="1" id="KW-0732">Signal</keyword>
<dbReference type="EMBL" id="JAMKFB020000013">
    <property type="protein sequence ID" value="KAL0177841.1"/>
    <property type="molecule type" value="Genomic_DNA"/>
</dbReference>
<evidence type="ECO:0000256" key="1">
    <source>
        <dbReference type="SAM" id="SignalP"/>
    </source>
</evidence>
<feature type="non-terminal residue" evidence="2">
    <location>
        <position position="57"/>
    </location>
</feature>
<dbReference type="AlphaFoldDB" id="A0ABD0PZ28"/>
<keyword evidence="3" id="KW-1185">Reference proteome</keyword>
<name>A0ABD0PZ28_CIRMR</name>
<protein>
    <submittedName>
        <fullName evidence="2">Uncharacterized protein</fullName>
    </submittedName>
</protein>
<reference evidence="2 3" key="1">
    <citation type="submission" date="2024-05" db="EMBL/GenBank/DDBJ databases">
        <title>Genome sequencing and assembly of Indian major carp, Cirrhinus mrigala (Hamilton, 1822).</title>
        <authorList>
            <person name="Mohindra V."/>
            <person name="Chowdhury L.M."/>
            <person name="Lal K."/>
            <person name="Jena J.K."/>
        </authorList>
    </citation>
    <scope>NUCLEOTIDE SEQUENCE [LARGE SCALE GENOMIC DNA]</scope>
    <source>
        <strain evidence="2">CM1030</strain>
        <tissue evidence="2">Blood</tissue>
    </source>
</reference>
<gene>
    <name evidence="2" type="ORF">M9458_026735</name>
</gene>
<organism evidence="2 3">
    <name type="scientific">Cirrhinus mrigala</name>
    <name type="common">Mrigala</name>
    <dbReference type="NCBI Taxonomy" id="683832"/>
    <lineage>
        <taxon>Eukaryota</taxon>
        <taxon>Metazoa</taxon>
        <taxon>Chordata</taxon>
        <taxon>Craniata</taxon>
        <taxon>Vertebrata</taxon>
        <taxon>Euteleostomi</taxon>
        <taxon>Actinopterygii</taxon>
        <taxon>Neopterygii</taxon>
        <taxon>Teleostei</taxon>
        <taxon>Ostariophysi</taxon>
        <taxon>Cypriniformes</taxon>
        <taxon>Cyprinidae</taxon>
        <taxon>Labeoninae</taxon>
        <taxon>Labeonini</taxon>
        <taxon>Cirrhinus</taxon>
    </lineage>
</organism>